<name>A0ABS4JTT1_9FIRM</name>
<dbReference type="Proteomes" id="UP001519289">
    <property type="component" value="Unassembled WGS sequence"/>
</dbReference>
<dbReference type="RefSeq" id="WP_209467067.1">
    <property type="nucleotide sequence ID" value="NZ_JAGGLG010000020.1"/>
</dbReference>
<evidence type="ECO:0000313" key="2">
    <source>
        <dbReference type="Proteomes" id="UP001519289"/>
    </source>
</evidence>
<proteinExistence type="predicted"/>
<reference evidence="1 2" key="1">
    <citation type="submission" date="2021-03" db="EMBL/GenBank/DDBJ databases">
        <title>Genomic Encyclopedia of Type Strains, Phase IV (KMG-IV): sequencing the most valuable type-strain genomes for metagenomic binning, comparative biology and taxonomic classification.</title>
        <authorList>
            <person name="Goeker M."/>
        </authorList>
    </citation>
    <scope>NUCLEOTIDE SEQUENCE [LARGE SCALE GENOMIC DNA]</scope>
    <source>
        <strain evidence="1 2">DSM 27138</strain>
    </source>
</reference>
<accession>A0ABS4JTT1</accession>
<keyword evidence="2" id="KW-1185">Reference proteome</keyword>
<gene>
    <name evidence="1" type="ORF">J2Z79_002358</name>
</gene>
<evidence type="ECO:0000313" key="1">
    <source>
        <dbReference type="EMBL" id="MBP2018942.1"/>
    </source>
</evidence>
<comment type="caution">
    <text evidence="1">The sequence shown here is derived from an EMBL/GenBank/DDBJ whole genome shotgun (WGS) entry which is preliminary data.</text>
</comment>
<protein>
    <submittedName>
        <fullName evidence="1">Uncharacterized protein</fullName>
    </submittedName>
</protein>
<organism evidence="1 2">
    <name type="scientific">Symbiobacterium terraclitae</name>
    <dbReference type="NCBI Taxonomy" id="557451"/>
    <lineage>
        <taxon>Bacteria</taxon>
        <taxon>Bacillati</taxon>
        <taxon>Bacillota</taxon>
        <taxon>Clostridia</taxon>
        <taxon>Eubacteriales</taxon>
        <taxon>Symbiobacteriaceae</taxon>
        <taxon>Symbiobacterium</taxon>
    </lineage>
</organism>
<sequence>MAGQIRARLAGMSPPEAAGIRDGWNIPGWAVYCVGTAEVPEEAVLACQWGQGYNALYDGRVLFWREGGEWRSQPYPPDGVVGVGSFHGLRREGNLVQVVMNVGGGQTRYVAQVGLLAYEGGEWRAVWGPEPPESNALSAVVVQPPHGIDRYTRFLGTDGVSLREEWERDGARYVMRSRIELTPDESFVSSFAQVLLSDPEAARWSSATAGALEQALQMELPERLREGFTARSVGAGEVLLEAAGGAGAWRVTVVEADGRRMVTAIRPN</sequence>
<dbReference type="EMBL" id="JAGGLG010000020">
    <property type="protein sequence ID" value="MBP2018942.1"/>
    <property type="molecule type" value="Genomic_DNA"/>
</dbReference>